<dbReference type="EMBL" id="JPRO01000030">
    <property type="protein sequence ID" value="KFE97093.1"/>
    <property type="molecule type" value="Genomic_DNA"/>
</dbReference>
<dbReference type="Proteomes" id="UP000028703">
    <property type="component" value="Unassembled WGS sequence"/>
</dbReference>
<proteinExistence type="predicted"/>
<name>A0A085YY30_9FLAO</name>
<comment type="caution">
    <text evidence="1">The sequence shown here is derived from an EMBL/GenBank/DDBJ whole genome shotgun (WGS) entry which is preliminary data.</text>
</comment>
<protein>
    <submittedName>
        <fullName evidence="1">Uncharacterized protein</fullName>
    </submittedName>
</protein>
<dbReference type="AlphaFoldDB" id="A0A085YY30"/>
<organism evidence="1 2">
    <name type="scientific">Chryseobacterium luteum</name>
    <dbReference type="NCBI Taxonomy" id="421531"/>
    <lineage>
        <taxon>Bacteria</taxon>
        <taxon>Pseudomonadati</taxon>
        <taxon>Bacteroidota</taxon>
        <taxon>Flavobacteriia</taxon>
        <taxon>Flavobacteriales</taxon>
        <taxon>Weeksellaceae</taxon>
        <taxon>Chryseobacterium group</taxon>
        <taxon>Chryseobacterium</taxon>
    </lineage>
</organism>
<evidence type="ECO:0000313" key="1">
    <source>
        <dbReference type="EMBL" id="KFE97093.1"/>
    </source>
</evidence>
<accession>A0A085YY30</accession>
<keyword evidence="2" id="KW-1185">Reference proteome</keyword>
<evidence type="ECO:0000313" key="2">
    <source>
        <dbReference type="Proteomes" id="UP000028703"/>
    </source>
</evidence>
<sequence length="164" mass="19472">MFFILLVNGQKNDTLVRYNILKNQEYSDLIKKLESGKGNCKDYNKYIATRTIITPKAYTEKIAKKYNCINAYSDLALTLKSKNIKKVTLQNDYSLENLTDSEKKEYLYYLEKSHQYSQLAVYYYWGLYVKKNKKKGIQLNKKKYSYPITDKESEEDLNDENLFK</sequence>
<gene>
    <name evidence="1" type="ORF">IX38_21455</name>
</gene>
<reference evidence="1 2" key="1">
    <citation type="submission" date="2014-07" db="EMBL/GenBank/DDBJ databases">
        <title>Genome of Chryseobacterium luteum DSM 18605.</title>
        <authorList>
            <person name="Stropko S.J."/>
            <person name="Pipes S.E."/>
            <person name="Newman J.D."/>
        </authorList>
    </citation>
    <scope>NUCLEOTIDE SEQUENCE [LARGE SCALE GENOMIC DNA]</scope>
    <source>
        <strain evidence="1 2">DSM 18605</strain>
    </source>
</reference>
<dbReference type="STRING" id="421531.IX38_21455"/>